<keyword evidence="3" id="KW-1185">Reference proteome</keyword>
<evidence type="ECO:0000256" key="1">
    <source>
        <dbReference type="SAM" id="Phobius"/>
    </source>
</evidence>
<keyword evidence="1" id="KW-1133">Transmembrane helix</keyword>
<feature type="transmembrane region" description="Helical" evidence="1">
    <location>
        <begin position="12"/>
        <end position="32"/>
    </location>
</feature>
<protein>
    <submittedName>
        <fullName evidence="2">Uncharacterized protein</fullName>
    </submittedName>
</protein>
<feature type="transmembrane region" description="Helical" evidence="1">
    <location>
        <begin position="52"/>
        <end position="71"/>
    </location>
</feature>
<proteinExistence type="predicted"/>
<dbReference type="AlphaFoldDB" id="A0AAD6LBL1"/>
<keyword evidence="1" id="KW-0812">Transmembrane</keyword>
<gene>
    <name evidence="2" type="ORF">NC653_039572</name>
</gene>
<dbReference type="Proteomes" id="UP001164929">
    <property type="component" value="Chromosome 18"/>
</dbReference>
<comment type="caution">
    <text evidence="2">The sequence shown here is derived from an EMBL/GenBank/DDBJ whole genome shotgun (WGS) entry which is preliminary data.</text>
</comment>
<keyword evidence="1" id="KW-0472">Membrane</keyword>
<dbReference type="EMBL" id="JAQIZT010000018">
    <property type="protein sequence ID" value="KAJ6957646.1"/>
    <property type="molecule type" value="Genomic_DNA"/>
</dbReference>
<sequence length="79" mass="9097">MLCIAVPCHMFKLWAFIGIMFQVPLVVITKFLQNKFKSSMTSNSAIFHLKVFLRFLLACSWTEVVVYCYGVKEKANSNN</sequence>
<reference evidence="2 3" key="1">
    <citation type="journal article" date="2023" name="Mol. Ecol. Resour.">
        <title>Chromosome-level genome assembly of a triploid poplar Populus alba 'Berolinensis'.</title>
        <authorList>
            <person name="Chen S."/>
            <person name="Yu Y."/>
            <person name="Wang X."/>
            <person name="Wang S."/>
            <person name="Zhang T."/>
            <person name="Zhou Y."/>
            <person name="He R."/>
            <person name="Meng N."/>
            <person name="Wang Y."/>
            <person name="Liu W."/>
            <person name="Liu Z."/>
            <person name="Liu J."/>
            <person name="Guo Q."/>
            <person name="Huang H."/>
            <person name="Sederoff R.R."/>
            <person name="Wang G."/>
            <person name="Qu G."/>
            <person name="Chen S."/>
        </authorList>
    </citation>
    <scope>NUCLEOTIDE SEQUENCE [LARGE SCALE GENOMIC DNA]</scope>
    <source>
        <strain evidence="2">SC-2020</strain>
    </source>
</reference>
<accession>A0AAD6LBL1</accession>
<name>A0AAD6LBL1_9ROSI</name>
<evidence type="ECO:0000313" key="3">
    <source>
        <dbReference type="Proteomes" id="UP001164929"/>
    </source>
</evidence>
<organism evidence="2 3">
    <name type="scientific">Populus alba x Populus x berolinensis</name>
    <dbReference type="NCBI Taxonomy" id="444605"/>
    <lineage>
        <taxon>Eukaryota</taxon>
        <taxon>Viridiplantae</taxon>
        <taxon>Streptophyta</taxon>
        <taxon>Embryophyta</taxon>
        <taxon>Tracheophyta</taxon>
        <taxon>Spermatophyta</taxon>
        <taxon>Magnoliopsida</taxon>
        <taxon>eudicotyledons</taxon>
        <taxon>Gunneridae</taxon>
        <taxon>Pentapetalae</taxon>
        <taxon>rosids</taxon>
        <taxon>fabids</taxon>
        <taxon>Malpighiales</taxon>
        <taxon>Salicaceae</taxon>
        <taxon>Saliceae</taxon>
        <taxon>Populus</taxon>
    </lineage>
</organism>
<evidence type="ECO:0000313" key="2">
    <source>
        <dbReference type="EMBL" id="KAJ6957646.1"/>
    </source>
</evidence>